<accession>A0A1V4HL19</accession>
<evidence type="ECO:0000313" key="5">
    <source>
        <dbReference type="Proteomes" id="UP000190626"/>
    </source>
</evidence>
<dbReference type="AlphaFoldDB" id="A0A1V4HL19"/>
<name>A0A1V4HL19_9BACL</name>
<keyword evidence="1 2" id="KW-0238">DNA-binding</keyword>
<dbReference type="PRINTS" id="PR00455">
    <property type="entry name" value="HTHTETR"/>
</dbReference>
<dbReference type="RefSeq" id="WP_079413448.1">
    <property type="nucleotide sequence ID" value="NZ_MBTG01000012.1"/>
</dbReference>
<feature type="DNA-binding region" description="H-T-H motif" evidence="2">
    <location>
        <begin position="29"/>
        <end position="48"/>
    </location>
</feature>
<dbReference type="InterPro" id="IPR036271">
    <property type="entry name" value="Tet_transcr_reg_TetR-rel_C_sf"/>
</dbReference>
<dbReference type="Pfam" id="PF00440">
    <property type="entry name" value="TetR_N"/>
    <property type="match status" value="1"/>
</dbReference>
<dbReference type="InterPro" id="IPR009057">
    <property type="entry name" value="Homeodomain-like_sf"/>
</dbReference>
<gene>
    <name evidence="4" type="ORF">BC351_04850</name>
</gene>
<evidence type="ECO:0000256" key="2">
    <source>
        <dbReference type="PROSITE-ProRule" id="PRU00335"/>
    </source>
</evidence>
<comment type="caution">
    <text evidence="4">The sequence shown here is derived from an EMBL/GenBank/DDBJ whole genome shotgun (WGS) entry which is preliminary data.</text>
</comment>
<dbReference type="SUPFAM" id="SSF46689">
    <property type="entry name" value="Homeodomain-like"/>
    <property type="match status" value="1"/>
</dbReference>
<dbReference type="Gene3D" id="1.10.357.10">
    <property type="entry name" value="Tetracycline Repressor, domain 2"/>
    <property type="match status" value="1"/>
</dbReference>
<dbReference type="PANTHER" id="PTHR30328">
    <property type="entry name" value="TRANSCRIPTIONAL REPRESSOR"/>
    <property type="match status" value="1"/>
</dbReference>
<dbReference type="InterPro" id="IPR050109">
    <property type="entry name" value="HTH-type_TetR-like_transc_reg"/>
</dbReference>
<evidence type="ECO:0000256" key="1">
    <source>
        <dbReference type="ARBA" id="ARBA00023125"/>
    </source>
</evidence>
<dbReference type="InterPro" id="IPR001647">
    <property type="entry name" value="HTH_TetR"/>
</dbReference>
<dbReference type="GO" id="GO:0003677">
    <property type="term" value="F:DNA binding"/>
    <property type="evidence" value="ECO:0007669"/>
    <property type="project" value="UniProtKB-UniRule"/>
</dbReference>
<dbReference type="SUPFAM" id="SSF48498">
    <property type="entry name" value="Tetracyclin repressor-like, C-terminal domain"/>
    <property type="match status" value="1"/>
</dbReference>
<dbReference type="GO" id="GO:0006355">
    <property type="term" value="P:regulation of DNA-templated transcription"/>
    <property type="evidence" value="ECO:0007669"/>
    <property type="project" value="UniProtKB-ARBA"/>
</dbReference>
<dbReference type="Gene3D" id="1.10.10.60">
    <property type="entry name" value="Homeodomain-like"/>
    <property type="match status" value="1"/>
</dbReference>
<evidence type="ECO:0000313" key="4">
    <source>
        <dbReference type="EMBL" id="OPH57828.1"/>
    </source>
</evidence>
<protein>
    <recommendedName>
        <fullName evidence="3">HTH tetR-type domain-containing protein</fullName>
    </recommendedName>
</protein>
<evidence type="ECO:0000259" key="3">
    <source>
        <dbReference type="PROSITE" id="PS50977"/>
    </source>
</evidence>
<dbReference type="EMBL" id="MBTG01000012">
    <property type="protein sequence ID" value="OPH57828.1"/>
    <property type="molecule type" value="Genomic_DNA"/>
</dbReference>
<keyword evidence="5" id="KW-1185">Reference proteome</keyword>
<organism evidence="4 5">
    <name type="scientific">Paenibacillus ferrarius</name>
    <dbReference type="NCBI Taxonomy" id="1469647"/>
    <lineage>
        <taxon>Bacteria</taxon>
        <taxon>Bacillati</taxon>
        <taxon>Bacillota</taxon>
        <taxon>Bacilli</taxon>
        <taxon>Bacillales</taxon>
        <taxon>Paenibacillaceae</taxon>
        <taxon>Paenibacillus</taxon>
    </lineage>
</organism>
<proteinExistence type="predicted"/>
<feature type="domain" description="HTH tetR-type" evidence="3">
    <location>
        <begin position="6"/>
        <end position="66"/>
    </location>
</feature>
<dbReference type="Proteomes" id="UP000190626">
    <property type="component" value="Unassembled WGS sequence"/>
</dbReference>
<reference evidence="5" key="1">
    <citation type="submission" date="2016-07" db="EMBL/GenBank/DDBJ databases">
        <authorList>
            <person name="Florea S."/>
            <person name="Webb J.S."/>
            <person name="Jaromczyk J."/>
            <person name="Schardl C.L."/>
        </authorList>
    </citation>
    <scope>NUCLEOTIDE SEQUENCE [LARGE SCALE GENOMIC DNA]</scope>
    <source>
        <strain evidence="5">CY1</strain>
    </source>
</reference>
<sequence>MSKQEFDVKHKIIVSAKKLFSELGYDGTSVRKICDEAGVSLPLVSYHFGGKENVFLAILEPLSKLPYFPETGDPKQDLQNYLEVYISFYRQERELSQIIRQELAMNSARSDKIISFIQATTDKLKGILENGRDKGVFKFESTSNNVRFILGCLNMSSIAKVEMLEILIGQTDGTNYPIEKEVIEFIYKAIRS</sequence>
<dbReference type="InterPro" id="IPR023772">
    <property type="entry name" value="DNA-bd_HTH_TetR-type_CS"/>
</dbReference>
<dbReference type="PROSITE" id="PS01081">
    <property type="entry name" value="HTH_TETR_1"/>
    <property type="match status" value="1"/>
</dbReference>
<dbReference type="OrthoDB" id="9789566at2"/>
<dbReference type="PROSITE" id="PS50977">
    <property type="entry name" value="HTH_TETR_2"/>
    <property type="match status" value="1"/>
</dbReference>
<dbReference type="PANTHER" id="PTHR30328:SF54">
    <property type="entry name" value="HTH-TYPE TRANSCRIPTIONAL REPRESSOR SCO4008"/>
    <property type="match status" value="1"/>
</dbReference>